<dbReference type="EMBL" id="VSSQ01007678">
    <property type="protein sequence ID" value="MPM36648.1"/>
    <property type="molecule type" value="Genomic_DNA"/>
</dbReference>
<sequence length="152" mass="17397">MRFRSLQRAVPTVNKQELPCSHKLGRRGQPGATIRADTTPISRPFRISRWARYGSSTNPQRQSVSEPAKKRSPMPNYQALRLRLSMRYSKGTSPSAKASARCWRIPPSRSGRRCSPQKGRSSLRSFCTTISQTCRLPYGQDFLPWESAWLWL</sequence>
<organism evidence="2">
    <name type="scientific">bioreactor metagenome</name>
    <dbReference type="NCBI Taxonomy" id="1076179"/>
    <lineage>
        <taxon>unclassified sequences</taxon>
        <taxon>metagenomes</taxon>
        <taxon>ecological metagenomes</taxon>
    </lineage>
</organism>
<name>A0A644Z8N5_9ZZZZ</name>
<feature type="region of interest" description="Disordered" evidence="1">
    <location>
        <begin position="51"/>
        <end position="76"/>
    </location>
</feature>
<reference evidence="2" key="1">
    <citation type="submission" date="2019-08" db="EMBL/GenBank/DDBJ databases">
        <authorList>
            <person name="Kucharzyk K."/>
            <person name="Murdoch R.W."/>
            <person name="Higgins S."/>
            <person name="Loffler F."/>
        </authorList>
    </citation>
    <scope>NUCLEOTIDE SEQUENCE</scope>
</reference>
<feature type="compositionally biased region" description="Polar residues" evidence="1">
    <location>
        <begin position="54"/>
        <end position="65"/>
    </location>
</feature>
<evidence type="ECO:0000313" key="2">
    <source>
        <dbReference type="EMBL" id="MPM36648.1"/>
    </source>
</evidence>
<evidence type="ECO:0000256" key="1">
    <source>
        <dbReference type="SAM" id="MobiDB-lite"/>
    </source>
</evidence>
<protein>
    <submittedName>
        <fullName evidence="2">Uncharacterized protein</fullName>
    </submittedName>
</protein>
<comment type="caution">
    <text evidence="2">The sequence shown here is derived from an EMBL/GenBank/DDBJ whole genome shotgun (WGS) entry which is preliminary data.</text>
</comment>
<accession>A0A644Z8N5</accession>
<dbReference type="AlphaFoldDB" id="A0A644Z8N5"/>
<gene>
    <name evidence="2" type="ORF">SDC9_83247</name>
</gene>
<proteinExistence type="predicted"/>